<organism evidence="4 5">
    <name type="scientific">Actinacidiphila epipremni</name>
    <dbReference type="NCBI Taxonomy" id="2053013"/>
    <lineage>
        <taxon>Bacteria</taxon>
        <taxon>Bacillati</taxon>
        <taxon>Actinomycetota</taxon>
        <taxon>Actinomycetes</taxon>
        <taxon>Kitasatosporales</taxon>
        <taxon>Streptomycetaceae</taxon>
        <taxon>Actinacidiphila</taxon>
    </lineage>
</organism>
<evidence type="ECO:0000313" key="5">
    <source>
        <dbReference type="Proteomes" id="UP000734511"/>
    </source>
</evidence>
<accession>A0ABX0ZIW9</accession>
<evidence type="ECO:0000259" key="3">
    <source>
        <dbReference type="Pfam" id="PF04892"/>
    </source>
</evidence>
<feature type="domain" description="VanZ-like" evidence="3">
    <location>
        <begin position="11"/>
        <end position="129"/>
    </location>
</feature>
<keyword evidence="2" id="KW-1133">Transmembrane helix</keyword>
<comment type="caution">
    <text evidence="4">The sequence shown here is derived from an EMBL/GenBank/DDBJ whole genome shotgun (WGS) entry which is preliminary data.</text>
</comment>
<protein>
    <submittedName>
        <fullName evidence="4">VanZ family protein</fullName>
    </submittedName>
</protein>
<feature type="transmembrane region" description="Helical" evidence="2">
    <location>
        <begin position="50"/>
        <end position="72"/>
    </location>
</feature>
<dbReference type="PANTHER" id="PTHR36834:SF1">
    <property type="entry name" value="INTEGRAL MEMBRANE PROTEIN"/>
    <property type="match status" value="1"/>
</dbReference>
<dbReference type="EMBL" id="JAATEJ010000002">
    <property type="protein sequence ID" value="NJP42716.1"/>
    <property type="molecule type" value="Genomic_DNA"/>
</dbReference>
<name>A0ABX0ZIW9_9ACTN</name>
<dbReference type="InterPro" id="IPR006976">
    <property type="entry name" value="VanZ-like"/>
</dbReference>
<feature type="transmembrane region" description="Helical" evidence="2">
    <location>
        <begin position="84"/>
        <end position="102"/>
    </location>
</feature>
<gene>
    <name evidence="4" type="ORF">HCN08_04720</name>
</gene>
<keyword evidence="2" id="KW-0812">Transmembrane</keyword>
<feature type="region of interest" description="Disordered" evidence="1">
    <location>
        <begin position="158"/>
        <end position="201"/>
    </location>
</feature>
<proteinExistence type="predicted"/>
<dbReference type="InterPro" id="IPR053150">
    <property type="entry name" value="Teicoplanin_resist-assoc"/>
</dbReference>
<dbReference type="PANTHER" id="PTHR36834">
    <property type="entry name" value="MEMBRANE PROTEIN-RELATED"/>
    <property type="match status" value="1"/>
</dbReference>
<keyword evidence="5" id="KW-1185">Reference proteome</keyword>
<reference evidence="4 5" key="1">
    <citation type="submission" date="2020-03" db="EMBL/GenBank/DDBJ databases">
        <title>WGS of actinomycetes isolated from Thailand.</title>
        <authorList>
            <person name="Thawai C."/>
        </authorList>
    </citation>
    <scope>NUCLEOTIDE SEQUENCE [LARGE SCALE GENOMIC DNA]</scope>
    <source>
        <strain evidence="4 5">PRB2-1</strain>
    </source>
</reference>
<evidence type="ECO:0000313" key="4">
    <source>
        <dbReference type="EMBL" id="NJP42716.1"/>
    </source>
</evidence>
<evidence type="ECO:0000256" key="2">
    <source>
        <dbReference type="SAM" id="Phobius"/>
    </source>
</evidence>
<sequence>MRAAGLLLTAAYLAFTGWLLLRPHYVAWVPSPNLRPFSTIRDDLRLPPVQAARHLLAGLALLAPLGFLLPMAGGRIETSGVASFLRTVFAGLMVSLSVEFTQTMVPGQLFDVDALILNTAGVALAHLVVVPALRRRLRHPGWQLFSSVSHECGPGCPAKCPQAAPPGEAPGQSGRSNKARGGSAPSQHVHSAPATGSRKWS</sequence>
<dbReference type="Proteomes" id="UP000734511">
    <property type="component" value="Unassembled WGS sequence"/>
</dbReference>
<keyword evidence="2" id="KW-0472">Membrane</keyword>
<evidence type="ECO:0000256" key="1">
    <source>
        <dbReference type="SAM" id="MobiDB-lite"/>
    </source>
</evidence>
<feature type="transmembrane region" description="Helical" evidence="2">
    <location>
        <begin position="114"/>
        <end position="133"/>
    </location>
</feature>
<dbReference type="Pfam" id="PF04892">
    <property type="entry name" value="VanZ"/>
    <property type="match status" value="1"/>
</dbReference>